<gene>
    <name evidence="1" type="ORF">SAMN05443248_3111</name>
</gene>
<sequence>MELTRRRNPEIPDCWHVYYGDTHVGTIAKRAGVPADVDQWGWDCGFYPRSHQGHHPDGTAATFEIARAEFERAWLEYLPQCTEADFTENRRERAFTAWKYKMWGTRRQLPTQTTDGRSRCFCGAELTIASVPEHVRSAHMDMA</sequence>
<dbReference type="OrthoDB" id="8226853at2"/>
<evidence type="ECO:0000313" key="2">
    <source>
        <dbReference type="Proteomes" id="UP000189796"/>
    </source>
</evidence>
<dbReference type="EMBL" id="LT670817">
    <property type="protein sequence ID" value="SHG92877.1"/>
    <property type="molecule type" value="Genomic_DNA"/>
</dbReference>
<reference evidence="1 2" key="1">
    <citation type="submission" date="2016-11" db="EMBL/GenBank/DDBJ databases">
        <authorList>
            <person name="Jaros S."/>
            <person name="Januszkiewicz K."/>
            <person name="Wedrychowicz H."/>
        </authorList>
    </citation>
    <scope>NUCLEOTIDE SEQUENCE [LARGE SCALE GENOMIC DNA]</scope>
    <source>
        <strain evidence="1 2">GAS138</strain>
    </source>
</reference>
<name>A0A1M5NTR6_9BRAD</name>
<organism evidence="1 2">
    <name type="scientific">Bradyrhizobium erythrophlei</name>
    <dbReference type="NCBI Taxonomy" id="1437360"/>
    <lineage>
        <taxon>Bacteria</taxon>
        <taxon>Pseudomonadati</taxon>
        <taxon>Pseudomonadota</taxon>
        <taxon>Alphaproteobacteria</taxon>
        <taxon>Hyphomicrobiales</taxon>
        <taxon>Nitrobacteraceae</taxon>
        <taxon>Bradyrhizobium</taxon>
    </lineage>
</organism>
<protein>
    <submittedName>
        <fullName evidence="1">Uncharacterized protein</fullName>
    </submittedName>
</protein>
<accession>A0A1M5NTR6</accession>
<evidence type="ECO:0000313" key="1">
    <source>
        <dbReference type="EMBL" id="SHG92877.1"/>
    </source>
</evidence>
<dbReference type="AlphaFoldDB" id="A0A1M5NTR6"/>
<dbReference type="RefSeq" id="WP_079602063.1">
    <property type="nucleotide sequence ID" value="NZ_LT670817.1"/>
</dbReference>
<proteinExistence type="predicted"/>
<dbReference type="Proteomes" id="UP000189796">
    <property type="component" value="Chromosome I"/>
</dbReference>